<name>A0A3A8JFY6_9BACT</name>
<protein>
    <submittedName>
        <fullName evidence="2">Uncharacterized protein</fullName>
    </submittedName>
</protein>
<dbReference type="EMBL" id="RAVZ01000003">
    <property type="protein sequence ID" value="RKG93896.1"/>
    <property type="molecule type" value="Genomic_DNA"/>
</dbReference>
<feature type="signal peptide" evidence="1">
    <location>
        <begin position="1"/>
        <end position="29"/>
    </location>
</feature>
<accession>A0A3A8JFY6</accession>
<dbReference type="Proteomes" id="UP000268094">
    <property type="component" value="Unassembled WGS sequence"/>
</dbReference>
<reference evidence="3" key="1">
    <citation type="submission" date="2018-09" db="EMBL/GenBank/DDBJ databases">
        <authorList>
            <person name="Livingstone P.G."/>
            <person name="Whitworth D.E."/>
        </authorList>
    </citation>
    <scope>NUCLEOTIDE SEQUENCE [LARGE SCALE GENOMIC DNA]</scope>
    <source>
        <strain evidence="3">CA054A</strain>
    </source>
</reference>
<organism evidence="2 3">
    <name type="scientific">Corallococcus terminator</name>
    <dbReference type="NCBI Taxonomy" id="2316733"/>
    <lineage>
        <taxon>Bacteria</taxon>
        <taxon>Pseudomonadati</taxon>
        <taxon>Myxococcota</taxon>
        <taxon>Myxococcia</taxon>
        <taxon>Myxococcales</taxon>
        <taxon>Cystobacterineae</taxon>
        <taxon>Myxococcaceae</taxon>
        <taxon>Corallococcus</taxon>
    </lineage>
</organism>
<proteinExistence type="predicted"/>
<gene>
    <name evidence="2" type="ORF">D7V88_01000</name>
</gene>
<dbReference type="AlphaFoldDB" id="A0A3A8JFY6"/>
<sequence>MSGTTQSPSRLRHWAARLALLVACAGSVATSKATMAPVSSGRLSIGPVRLSAQTPRVTKPFLIRVTAEQPSQLLDGHVHVVVTAHWKPVAPTHTTGPWFRPSLTQEGAVPGPGPSLPLTGLGKPVGHDMTEHFAAECALKAGTACEWRVDLHLETAADAPPGTVDVMVDATARMSARQKEAPRGFTVTLEEL</sequence>
<evidence type="ECO:0000313" key="3">
    <source>
        <dbReference type="Proteomes" id="UP000268094"/>
    </source>
</evidence>
<evidence type="ECO:0000313" key="2">
    <source>
        <dbReference type="EMBL" id="RKG93896.1"/>
    </source>
</evidence>
<dbReference type="OrthoDB" id="9925602at2"/>
<comment type="caution">
    <text evidence="2">The sequence shown here is derived from an EMBL/GenBank/DDBJ whole genome shotgun (WGS) entry which is preliminary data.</text>
</comment>
<keyword evidence="3" id="KW-1185">Reference proteome</keyword>
<dbReference type="RefSeq" id="WP_120538692.1">
    <property type="nucleotide sequence ID" value="NZ_RAVZ01000003.1"/>
</dbReference>
<evidence type="ECO:0000256" key="1">
    <source>
        <dbReference type="SAM" id="SignalP"/>
    </source>
</evidence>
<feature type="chain" id="PRO_5017375048" evidence="1">
    <location>
        <begin position="30"/>
        <end position="192"/>
    </location>
</feature>
<keyword evidence="1" id="KW-0732">Signal</keyword>